<feature type="compositionally biased region" description="Basic residues" evidence="1">
    <location>
        <begin position="1"/>
        <end position="28"/>
    </location>
</feature>
<feature type="region of interest" description="Disordered" evidence="1">
    <location>
        <begin position="1"/>
        <end position="68"/>
    </location>
</feature>
<evidence type="ECO:0000256" key="1">
    <source>
        <dbReference type="SAM" id="MobiDB-lite"/>
    </source>
</evidence>
<evidence type="ECO:0000313" key="3">
    <source>
        <dbReference type="Proteomes" id="UP001321526"/>
    </source>
</evidence>
<reference evidence="2 3" key="1">
    <citation type="submission" date="2019-01" db="EMBL/GenBank/DDBJ databases">
        <title>Genome sequence of Salinicola endophyticus REST5.</title>
        <authorList>
            <person name="Nascimento F.X."/>
        </authorList>
    </citation>
    <scope>NUCLEOTIDE SEQUENCE [LARGE SCALE GENOMIC DNA]</scope>
    <source>
        <strain evidence="2 3">REST5</strain>
    </source>
</reference>
<accession>A0ABY8FEX4</accession>
<dbReference type="Pfam" id="PF16966">
    <property type="entry name" value="Porin_8"/>
    <property type="match status" value="1"/>
</dbReference>
<dbReference type="SUPFAM" id="SSF56935">
    <property type="entry name" value="Porins"/>
    <property type="match status" value="1"/>
</dbReference>
<organism evidence="2 3">
    <name type="scientific">Salinicola endophyticus</name>
    <dbReference type="NCBI Taxonomy" id="1949083"/>
    <lineage>
        <taxon>Bacteria</taxon>
        <taxon>Pseudomonadati</taxon>
        <taxon>Pseudomonadota</taxon>
        <taxon>Gammaproteobacteria</taxon>
        <taxon>Oceanospirillales</taxon>
        <taxon>Halomonadaceae</taxon>
        <taxon>Salinicola</taxon>
    </lineage>
</organism>
<sequence>MRSRYRIKTRRRRTPITRAKRRREKRARGRELPTGAGSSKIARACRPERSHGAPSPTRHHNTPVGNGNTPMKSIAHDSRLPLAALGLLTLALTSTAHADLRQETDDGYLSLGGDVELNINAQNNQTASGPLFSGDAAKNHDEYDQDGRIRLTFKGEKRHAGYYANFKAQPTVKTAGKMGVDDAWLALGNDAGTQMKIGRFKAFNLFPKGQDVFVKYSGDTSDSLYRDGRGYIYQAKEARGRAGDAGQVMFSQKSGDFYAEISTLFGDRRDLFGSKTYHGYKIDPKDNAKDFFMVRPVVAWTPGPWTLAAGLETNLVNDALVDANGTDISDRHGYATRLSYADGEWTLNANLAYMDAPDEKDFTLGLNALWNDFGLGYIHARNDIDNVSENADSDKLISMAGRYKIDTVYTSYRFSDVMSLKGMEIYPGAYYSHLRHDGSDKAVDRYGVRVRFKYYF</sequence>
<dbReference type="Proteomes" id="UP001321526">
    <property type="component" value="Chromosome"/>
</dbReference>
<protein>
    <submittedName>
        <fullName evidence="2">Porin</fullName>
    </submittedName>
</protein>
<dbReference type="InterPro" id="IPR016963">
    <property type="entry name" value="Glycoporin_RafY"/>
</dbReference>
<dbReference type="EMBL" id="CP035631">
    <property type="protein sequence ID" value="WFF41369.1"/>
    <property type="molecule type" value="Genomic_DNA"/>
</dbReference>
<gene>
    <name evidence="2" type="ORF">EVC62_07540</name>
</gene>
<proteinExistence type="predicted"/>
<keyword evidence="3" id="KW-1185">Reference proteome</keyword>
<name>A0ABY8FEX4_9GAMM</name>
<evidence type="ECO:0000313" key="2">
    <source>
        <dbReference type="EMBL" id="WFF41369.1"/>
    </source>
</evidence>